<organism evidence="4 5">
    <name type="scientific">Escherichia coli</name>
    <dbReference type="NCBI Taxonomy" id="562"/>
    <lineage>
        <taxon>Bacteria</taxon>
        <taxon>Pseudomonadati</taxon>
        <taxon>Pseudomonadota</taxon>
        <taxon>Gammaproteobacteria</taxon>
        <taxon>Enterobacterales</taxon>
        <taxon>Enterobacteriaceae</taxon>
        <taxon>Escherichia</taxon>
    </lineage>
</organism>
<comment type="caution">
    <text evidence="4">The sequence shown here is derived from an EMBL/GenBank/DDBJ whole genome shotgun (WGS) entry which is preliminary data.</text>
</comment>
<dbReference type="Pfam" id="PF20350">
    <property type="entry name" value="DUF6645"/>
    <property type="match status" value="1"/>
</dbReference>
<dbReference type="EMBL" id="VOTT01000184">
    <property type="protein sequence ID" value="MPU49434.1"/>
    <property type="molecule type" value="Genomic_DNA"/>
</dbReference>
<dbReference type="RefSeq" id="WP_062850926.1">
    <property type="nucleotide sequence ID" value="NZ_CP075697.1"/>
</dbReference>
<name>A0A5N8HE23_ECOLX</name>
<protein>
    <submittedName>
        <fullName evidence="4">Sialate O-acetylesterase</fullName>
    </submittedName>
</protein>
<dbReference type="InterPro" id="IPR052940">
    <property type="entry name" value="Carb_Esterase_6"/>
</dbReference>
<dbReference type="PANTHER" id="PTHR31988">
    <property type="entry name" value="ESTERASE, PUTATIVE (DUF303)-RELATED"/>
    <property type="match status" value="1"/>
</dbReference>
<dbReference type="AlphaFoldDB" id="A0A5N8HE23"/>
<dbReference type="InterPro" id="IPR036514">
    <property type="entry name" value="SGNH_hydro_sf"/>
</dbReference>
<keyword evidence="1" id="KW-0378">Hydrolase</keyword>
<dbReference type="GO" id="GO:0016788">
    <property type="term" value="F:hydrolase activity, acting on ester bonds"/>
    <property type="evidence" value="ECO:0007669"/>
    <property type="project" value="UniProtKB-ARBA"/>
</dbReference>
<feature type="domain" description="Sialate O-acetylesterase" evidence="2">
    <location>
        <begin position="119"/>
        <end position="316"/>
    </location>
</feature>
<dbReference type="SUPFAM" id="SSF52266">
    <property type="entry name" value="SGNH hydrolase"/>
    <property type="match status" value="1"/>
</dbReference>
<accession>A0A5N8HE23</accession>
<dbReference type="Pfam" id="PF03629">
    <property type="entry name" value="SASA"/>
    <property type="match status" value="1"/>
</dbReference>
<feature type="domain" description="DUF6645" evidence="3">
    <location>
        <begin position="540"/>
        <end position="647"/>
    </location>
</feature>
<sequence length="693" mass="74590">MNIMTSKWVQLSSMPGNFTVKVSGGTAAFLEAPFPPAETKGGMTFADCLISFNTRDCLWVRPVSGDPNVEITGAGIGAVIPLSADVAGTTEPSDWNNAETYTSSAGDKVAGQTPSWYYVVVIAGQSNASSFGEGLPLPDTYDRPDPRIKQLARRNTVTPGGVECAYNDIIPADHCLHDVLDMSNHNHPKADLSKGQYGCVGQGLHIAKKLLPFIPEEAGILLVPCARGGSAFTDGADGEFTEASGATSASSRWGVNKPLFSDLVNRTKAALSSNPRNILLSVVWMQGENDLKTGKHAEHSGLFVTMVETFRRELSAFSAQSPAGDMASVPWICGDTTYYWKNTYPEQYKAVYGKYANEAKNIHFVPFVVDENGKNVPTNNPDEDPDIPGIGYYGAISRDSTNWTSNDRASHFSSWARRGIISDRLATAILTLSGQKSAFFRGVTATEHSDTGKSEPEPTGDVKDVSDQMKIIVSYTANAPTEPMKDQGWNAASGKATFVTDAAATGGNKALRVNKAPNSMASWKMYHPITADNARDLFARGGDISLRFKIPSDAGIAENRYGVGIYWAVSNWPDGDGKNNLIASCFLQTDSANLNVMYHKGSGSQQIGSYGVFDHEWHTLSLRFAGGNSMSVTPVLDGKDGEPFELVKWVNAGFTVDQLTLTDITGNAATYPMLFDTIKVQVNDAVSPSNVNK</sequence>
<dbReference type="InterPro" id="IPR005181">
    <property type="entry name" value="SASA"/>
</dbReference>
<dbReference type="PANTHER" id="PTHR31988:SF19">
    <property type="entry name" value="9-O-ACETYL-N-ACETYLNEURAMINIC ACID DEACETYLASE-RELATED"/>
    <property type="match status" value="1"/>
</dbReference>
<evidence type="ECO:0000259" key="3">
    <source>
        <dbReference type="Pfam" id="PF20350"/>
    </source>
</evidence>
<dbReference type="InterPro" id="IPR046587">
    <property type="entry name" value="DUF6645"/>
</dbReference>
<evidence type="ECO:0000313" key="5">
    <source>
        <dbReference type="Proteomes" id="UP000392867"/>
    </source>
</evidence>
<evidence type="ECO:0000259" key="2">
    <source>
        <dbReference type="Pfam" id="PF03629"/>
    </source>
</evidence>
<evidence type="ECO:0000313" key="4">
    <source>
        <dbReference type="EMBL" id="MPU49434.1"/>
    </source>
</evidence>
<dbReference type="Proteomes" id="UP000392867">
    <property type="component" value="Unassembled WGS sequence"/>
</dbReference>
<dbReference type="Gene3D" id="3.40.50.1110">
    <property type="entry name" value="SGNH hydrolase"/>
    <property type="match status" value="1"/>
</dbReference>
<reference evidence="4 5" key="1">
    <citation type="submission" date="2019-08" db="EMBL/GenBank/DDBJ databases">
        <title>Identification of Water Treatment Resistant and Multidrug Resistant Urinary Pathogenic Escherichia coli in Wastewater.</title>
        <authorList>
            <person name="Neumann N."/>
        </authorList>
    </citation>
    <scope>NUCLEOTIDE SEQUENCE [LARGE SCALE GENOMIC DNA]</scope>
    <source>
        <strain evidence="4 5">WU2356</strain>
    </source>
</reference>
<proteinExistence type="predicted"/>
<gene>
    <name evidence="4" type="ORF">FVB16_11425</name>
</gene>
<evidence type="ECO:0000256" key="1">
    <source>
        <dbReference type="ARBA" id="ARBA00022801"/>
    </source>
</evidence>